<sequence length="448" mass="52589">MDVFIILFLLWLWTSTEYIDFMQILMFCQCCLNYNPSDLDTALSIIKLTDTNLFFQMVRITEELIRKKSEHNEGIIGTLEELSLHQEDVEKIEYVHNWCKDLQILLLQSNLISKIENLNKLKKLQYLNLAINNIEKVENLENCESLEKLDLTLNFIGNIESICSLKANIHLKYLYIVGNPCMDYEGYRDYVIAKLPQIEYLDTSEVTRSERLKALQTIDETEIKVKKAQKAYEEFRAKQRDRLAYPQEFQDDEEFWKASSEHAPETRVEISKRRSKNKVKEERTEKKPIKLYAQDGRPLNINQAKIDFKFEYDDPKEYVLDMAVYRYLDTNLINVDVQPNYVRVIIKGKVFQLGLTEEVYVDKSTAQRSQTTGHLVIKMPKVNYKAPLEIKPVEAEKLLQMKEKIVIKHAYLEVGEKDQSLDFSKIVENNRKNVTVVEDPDIPPLEYG</sequence>
<keyword evidence="7" id="KW-0969">Cilium</keyword>
<protein>
    <recommendedName>
        <fullName evidence="11">U2A'/phosphoprotein 32 family A C-terminal domain-containing protein</fullName>
    </recommendedName>
</protein>
<dbReference type="EMBL" id="VTPC01091055">
    <property type="protein sequence ID" value="KAF2879921.1"/>
    <property type="molecule type" value="Genomic_DNA"/>
</dbReference>
<keyword evidence="13" id="KW-1185">Reference proteome</keyword>
<dbReference type="InterPro" id="IPR001611">
    <property type="entry name" value="Leu-rich_rpt"/>
</dbReference>
<dbReference type="Gene3D" id="3.80.10.10">
    <property type="entry name" value="Ribonuclease Inhibitor"/>
    <property type="match status" value="1"/>
</dbReference>
<keyword evidence="8" id="KW-0966">Cell projection</keyword>
<dbReference type="SMART" id="SM00446">
    <property type="entry name" value="LRRcap"/>
    <property type="match status" value="1"/>
</dbReference>
<dbReference type="OrthoDB" id="10250990at2759"/>
<dbReference type="GO" id="GO:0005737">
    <property type="term" value="C:cytoplasm"/>
    <property type="evidence" value="ECO:0007669"/>
    <property type="project" value="UniProtKB-SubCell"/>
</dbReference>
<evidence type="ECO:0000256" key="2">
    <source>
        <dbReference type="ARBA" id="ARBA00004496"/>
    </source>
</evidence>
<reference evidence="12" key="1">
    <citation type="submission" date="2019-08" db="EMBL/GenBank/DDBJ databases">
        <title>The genome of the North American firefly Photinus pyralis.</title>
        <authorList>
            <consortium name="Photinus pyralis genome working group"/>
            <person name="Fallon T.R."/>
            <person name="Sander Lower S.E."/>
            <person name="Weng J.-K."/>
        </authorList>
    </citation>
    <scope>NUCLEOTIDE SEQUENCE</scope>
    <source>
        <strain evidence="12">TRF0915ILg1</strain>
        <tissue evidence="12">Whole body</tissue>
    </source>
</reference>
<dbReference type="SMART" id="SM00365">
    <property type="entry name" value="LRR_SD22"/>
    <property type="match status" value="2"/>
</dbReference>
<dbReference type="PROSITE" id="PS51450">
    <property type="entry name" value="LRR"/>
    <property type="match status" value="3"/>
</dbReference>
<keyword evidence="5" id="KW-0677">Repeat</keyword>
<proteinExistence type="inferred from homology"/>
<organism evidence="12 13">
    <name type="scientific">Ignelater luminosus</name>
    <name type="common">Cucubano</name>
    <name type="synonym">Pyrophorus luminosus</name>
    <dbReference type="NCBI Taxonomy" id="2038154"/>
    <lineage>
        <taxon>Eukaryota</taxon>
        <taxon>Metazoa</taxon>
        <taxon>Ecdysozoa</taxon>
        <taxon>Arthropoda</taxon>
        <taxon>Hexapoda</taxon>
        <taxon>Insecta</taxon>
        <taxon>Pterygota</taxon>
        <taxon>Neoptera</taxon>
        <taxon>Endopterygota</taxon>
        <taxon>Coleoptera</taxon>
        <taxon>Polyphaga</taxon>
        <taxon>Elateriformia</taxon>
        <taxon>Elateroidea</taxon>
        <taxon>Elateridae</taxon>
        <taxon>Agrypninae</taxon>
        <taxon>Pyrophorini</taxon>
        <taxon>Ignelater</taxon>
    </lineage>
</organism>
<comment type="caution">
    <text evidence="12">The sequence shown here is derived from an EMBL/GenBank/DDBJ whole genome shotgun (WGS) entry which is preliminary data.</text>
</comment>
<dbReference type="PANTHER" id="PTHR18849">
    <property type="entry name" value="LEUCINE RICH REPEAT PROTEIN"/>
    <property type="match status" value="1"/>
</dbReference>
<gene>
    <name evidence="12" type="ORF">ILUMI_26250</name>
</gene>
<evidence type="ECO:0000256" key="1">
    <source>
        <dbReference type="ARBA" id="ARBA00004138"/>
    </source>
</evidence>
<dbReference type="GO" id="GO:0005929">
    <property type="term" value="C:cilium"/>
    <property type="evidence" value="ECO:0007669"/>
    <property type="project" value="UniProtKB-SubCell"/>
</dbReference>
<keyword evidence="6" id="KW-0175">Coiled coil</keyword>
<feature type="chain" id="PRO_5035448543" description="U2A'/phosphoprotein 32 family A C-terminal domain-containing protein" evidence="10">
    <location>
        <begin position="19"/>
        <end position="448"/>
    </location>
</feature>
<dbReference type="Pfam" id="PF23602">
    <property type="entry name" value="CS_DNAAF11_C"/>
    <property type="match status" value="1"/>
</dbReference>
<evidence type="ECO:0000313" key="13">
    <source>
        <dbReference type="Proteomes" id="UP000801492"/>
    </source>
</evidence>
<evidence type="ECO:0000256" key="4">
    <source>
        <dbReference type="ARBA" id="ARBA00022614"/>
    </source>
</evidence>
<keyword evidence="3" id="KW-0963">Cytoplasm</keyword>
<dbReference type="AlphaFoldDB" id="A0A8K0C701"/>
<evidence type="ECO:0000256" key="8">
    <source>
        <dbReference type="ARBA" id="ARBA00023273"/>
    </source>
</evidence>
<dbReference type="Pfam" id="PF14580">
    <property type="entry name" value="LRR_9"/>
    <property type="match status" value="1"/>
</dbReference>
<feature type="domain" description="U2A'/phosphoprotein 32 family A C-terminal" evidence="11">
    <location>
        <begin position="184"/>
        <end position="202"/>
    </location>
</feature>
<evidence type="ECO:0000256" key="5">
    <source>
        <dbReference type="ARBA" id="ARBA00022737"/>
    </source>
</evidence>
<dbReference type="InterPro" id="IPR032675">
    <property type="entry name" value="LRR_dom_sf"/>
</dbReference>
<evidence type="ECO:0000259" key="11">
    <source>
        <dbReference type="SMART" id="SM00446"/>
    </source>
</evidence>
<evidence type="ECO:0000256" key="3">
    <source>
        <dbReference type="ARBA" id="ARBA00022490"/>
    </source>
</evidence>
<dbReference type="PANTHER" id="PTHR18849:SF0">
    <property type="entry name" value="CILIA- AND FLAGELLA-ASSOCIATED PROTEIN 410-RELATED"/>
    <property type="match status" value="1"/>
</dbReference>
<name>A0A8K0C701_IGNLU</name>
<evidence type="ECO:0000256" key="9">
    <source>
        <dbReference type="ARBA" id="ARBA00049982"/>
    </source>
</evidence>
<comment type="subcellular location">
    <subcellularLocation>
        <location evidence="1">Cell projection</location>
        <location evidence="1">Cilium</location>
    </subcellularLocation>
    <subcellularLocation>
        <location evidence="2">Cytoplasm</location>
    </subcellularLocation>
</comment>
<evidence type="ECO:0000313" key="12">
    <source>
        <dbReference type="EMBL" id="KAF2879921.1"/>
    </source>
</evidence>
<dbReference type="InterPro" id="IPR003603">
    <property type="entry name" value="U2A'_phosphoprotein32A_C"/>
</dbReference>
<dbReference type="GO" id="GO:0036158">
    <property type="term" value="P:outer dynein arm assembly"/>
    <property type="evidence" value="ECO:0007669"/>
    <property type="project" value="TreeGrafter"/>
</dbReference>
<dbReference type="InterPro" id="IPR056496">
    <property type="entry name" value="CS_DNAAF11_C"/>
</dbReference>
<comment type="similarity">
    <text evidence="9">Belongs to the tilB family.</text>
</comment>
<feature type="signal peptide" evidence="10">
    <location>
        <begin position="1"/>
        <end position="18"/>
    </location>
</feature>
<keyword evidence="10" id="KW-0732">Signal</keyword>
<accession>A0A8K0C701</accession>
<evidence type="ECO:0000256" key="10">
    <source>
        <dbReference type="SAM" id="SignalP"/>
    </source>
</evidence>
<evidence type="ECO:0000256" key="6">
    <source>
        <dbReference type="ARBA" id="ARBA00023054"/>
    </source>
</evidence>
<dbReference type="Proteomes" id="UP000801492">
    <property type="component" value="Unassembled WGS sequence"/>
</dbReference>
<dbReference type="SUPFAM" id="SSF52058">
    <property type="entry name" value="L domain-like"/>
    <property type="match status" value="1"/>
</dbReference>
<dbReference type="FunFam" id="3.80.10.10:FF:000052">
    <property type="entry name" value="Leucine rich repeat containing 6"/>
    <property type="match status" value="1"/>
</dbReference>
<evidence type="ECO:0000256" key="7">
    <source>
        <dbReference type="ARBA" id="ARBA00023069"/>
    </source>
</evidence>
<keyword evidence="4" id="KW-0433">Leucine-rich repeat</keyword>